<dbReference type="InterPro" id="IPR032710">
    <property type="entry name" value="NTF2-like_dom_sf"/>
</dbReference>
<protein>
    <recommendedName>
        <fullName evidence="3">DUF4440 domain-containing protein</fullName>
    </recommendedName>
</protein>
<evidence type="ECO:0000313" key="1">
    <source>
        <dbReference type="EMBL" id="MDF1612587.1"/>
    </source>
</evidence>
<dbReference type="AlphaFoldDB" id="A0AAE3TEP8"/>
<evidence type="ECO:0000313" key="2">
    <source>
        <dbReference type="Proteomes" id="UP001221302"/>
    </source>
</evidence>
<proteinExistence type="predicted"/>
<name>A0AAE3TEP8_9BACT</name>
<dbReference type="Proteomes" id="UP001221302">
    <property type="component" value="Unassembled WGS sequence"/>
</dbReference>
<sequence>MKEFLKLVLFSIICSEYSAQTMNSSLNSLISTEYSFSKSAAEVGTRDAFLKFISDDGIIFRPNPVNGKKFLSESKPSGGLLSWYPVIAFVSRAGDLGFTTGPWQWRQNRIDSVALAYGNYCTVWQREANNEWKFVIDLGNRNDKPSVLPERLKIDTTKLNSSFLIKMIKHEKPDELIELDKQFALISSKIGVEAAYKKFVNDKSRLLRDGKFPIIGRQQISEYFTQQFAGYNLKPIDGRISSSKDFGFTYGELEIIKPDSVRRAVSKERNNYMRIWKKEQKRWIIIVEVANIIPQ</sequence>
<comment type="caution">
    <text evidence="1">The sequence shown here is derived from an EMBL/GenBank/DDBJ whole genome shotgun (WGS) entry which is preliminary data.</text>
</comment>
<dbReference type="SUPFAM" id="SSF54427">
    <property type="entry name" value="NTF2-like"/>
    <property type="match status" value="1"/>
</dbReference>
<keyword evidence="2" id="KW-1185">Reference proteome</keyword>
<gene>
    <name evidence="1" type="ORF">P0M35_10525</name>
</gene>
<dbReference type="RefSeq" id="WP_321536358.1">
    <property type="nucleotide sequence ID" value="NZ_JARGDL010000015.1"/>
</dbReference>
<dbReference type="Gene3D" id="3.10.450.50">
    <property type="match status" value="2"/>
</dbReference>
<dbReference type="EMBL" id="JARGDL010000015">
    <property type="protein sequence ID" value="MDF1612587.1"/>
    <property type="molecule type" value="Genomic_DNA"/>
</dbReference>
<accession>A0AAE3TEP8</accession>
<evidence type="ECO:0008006" key="3">
    <source>
        <dbReference type="Google" id="ProtNLM"/>
    </source>
</evidence>
<organism evidence="1 2">
    <name type="scientific">Stygiobacter electus</name>
    <dbReference type="NCBI Taxonomy" id="3032292"/>
    <lineage>
        <taxon>Bacteria</taxon>
        <taxon>Pseudomonadati</taxon>
        <taxon>Ignavibacteriota</taxon>
        <taxon>Ignavibacteria</taxon>
        <taxon>Ignavibacteriales</taxon>
        <taxon>Melioribacteraceae</taxon>
        <taxon>Stygiobacter</taxon>
    </lineage>
</organism>
<reference evidence="1" key="1">
    <citation type="submission" date="2023-03" db="EMBL/GenBank/DDBJ databases">
        <title>Stygiobacter electus gen. nov., sp. nov., facultatively anaerobic thermotolerant bacterium of the class Ignavibacteria from a well of Yessentuki mineral water deposit.</title>
        <authorList>
            <person name="Podosokorskaya O.A."/>
            <person name="Elcheninov A.G."/>
            <person name="Petrova N.F."/>
            <person name="Zavarzina D.G."/>
            <person name="Kublanov I.V."/>
            <person name="Merkel A.Y."/>
        </authorList>
    </citation>
    <scope>NUCLEOTIDE SEQUENCE</scope>
    <source>
        <strain evidence="1">09-Me</strain>
    </source>
</reference>